<feature type="domain" description="LDB19 N-terminal" evidence="2">
    <location>
        <begin position="182"/>
        <end position="364"/>
    </location>
</feature>
<dbReference type="EMBL" id="NLAX01000001">
    <property type="protein sequence ID" value="PKS13251.1"/>
    <property type="molecule type" value="Genomic_DNA"/>
</dbReference>
<dbReference type="Pfam" id="PF13002">
    <property type="entry name" value="LDB19"/>
    <property type="match status" value="1"/>
</dbReference>
<evidence type="ECO:0000313" key="3">
    <source>
        <dbReference type="EMBL" id="PKS13251.1"/>
    </source>
</evidence>
<name>A0A2N3NLH8_9PEZI</name>
<evidence type="ECO:0000313" key="4">
    <source>
        <dbReference type="Proteomes" id="UP000233524"/>
    </source>
</evidence>
<feature type="region of interest" description="Disordered" evidence="1">
    <location>
        <begin position="1"/>
        <end position="89"/>
    </location>
</feature>
<proteinExistence type="predicted"/>
<dbReference type="STRING" id="41688.A0A2N3NLH8"/>
<dbReference type="InParanoid" id="A0A2N3NLH8"/>
<evidence type="ECO:0000256" key="1">
    <source>
        <dbReference type="SAM" id="MobiDB-lite"/>
    </source>
</evidence>
<dbReference type="OrthoDB" id="3832628at2759"/>
<dbReference type="Gene3D" id="2.60.40.640">
    <property type="match status" value="1"/>
</dbReference>
<accession>A0A2N3NLH8</accession>
<feature type="region of interest" description="Disordered" evidence="1">
    <location>
        <begin position="508"/>
        <end position="573"/>
    </location>
</feature>
<dbReference type="SUPFAM" id="SSF81296">
    <property type="entry name" value="E set domains"/>
    <property type="match status" value="1"/>
</dbReference>
<gene>
    <name evidence="3" type="ORF">jhhlp_000022</name>
</gene>
<protein>
    <recommendedName>
        <fullName evidence="2">LDB19 N-terminal domain-containing protein</fullName>
    </recommendedName>
</protein>
<dbReference type="Proteomes" id="UP000233524">
    <property type="component" value="Unassembled WGS sequence"/>
</dbReference>
<feature type="compositionally biased region" description="Basic and acidic residues" evidence="1">
    <location>
        <begin position="535"/>
        <end position="548"/>
    </location>
</feature>
<feature type="compositionally biased region" description="Polar residues" evidence="1">
    <location>
        <begin position="23"/>
        <end position="32"/>
    </location>
</feature>
<dbReference type="InterPro" id="IPR014756">
    <property type="entry name" value="Ig_E-set"/>
</dbReference>
<organism evidence="3 4">
    <name type="scientific">Lomentospora prolificans</name>
    <dbReference type="NCBI Taxonomy" id="41688"/>
    <lineage>
        <taxon>Eukaryota</taxon>
        <taxon>Fungi</taxon>
        <taxon>Dikarya</taxon>
        <taxon>Ascomycota</taxon>
        <taxon>Pezizomycotina</taxon>
        <taxon>Sordariomycetes</taxon>
        <taxon>Hypocreomycetidae</taxon>
        <taxon>Microascales</taxon>
        <taxon>Microascaceae</taxon>
        <taxon>Lomentospora</taxon>
    </lineage>
</organism>
<keyword evidence="4" id="KW-1185">Reference proteome</keyword>
<dbReference type="InterPro" id="IPR014752">
    <property type="entry name" value="Arrestin-like_C"/>
</dbReference>
<comment type="caution">
    <text evidence="3">The sequence shown here is derived from an EMBL/GenBank/DDBJ whole genome shotgun (WGS) entry which is preliminary data.</text>
</comment>
<dbReference type="AlphaFoldDB" id="A0A2N3NLH8"/>
<dbReference type="FunCoup" id="A0A2N3NLH8">
    <property type="interactions" value="17"/>
</dbReference>
<reference evidence="3 4" key="1">
    <citation type="journal article" date="2017" name="G3 (Bethesda)">
        <title>First Draft Genome Sequence of the Pathogenic Fungus Lomentospora prolificans (Formerly Scedosporium prolificans).</title>
        <authorList>
            <person name="Luo R."/>
            <person name="Zimin A."/>
            <person name="Workman R."/>
            <person name="Fan Y."/>
            <person name="Pertea G."/>
            <person name="Grossman N."/>
            <person name="Wear M.P."/>
            <person name="Jia B."/>
            <person name="Miller H."/>
            <person name="Casadevall A."/>
            <person name="Timp W."/>
            <person name="Zhang S.X."/>
            <person name="Salzberg S.L."/>
        </authorList>
    </citation>
    <scope>NUCLEOTIDE SEQUENCE [LARGE SCALE GENOMIC DNA]</scope>
    <source>
        <strain evidence="3 4">JHH-5317</strain>
    </source>
</reference>
<evidence type="ECO:0000259" key="2">
    <source>
        <dbReference type="Pfam" id="PF13002"/>
    </source>
</evidence>
<feature type="compositionally biased region" description="Polar residues" evidence="1">
    <location>
        <begin position="40"/>
        <end position="53"/>
    </location>
</feature>
<sequence length="573" mass="63483">MPHLLSVANIFRSRTDGSSSSSAKDQSTNLRSPYSIDRLPSQTTGSSTHSNPGSDHEGDESAYTHRPPPPMQPTDDARPPPPSPSIASLRPSLLRNHTSRLSDDAAPPPPSPTKKKRHFAFPLPFFAKDNEAPAPATLDFVVESPPVLFHLDPEHSTGALISGQVVLEVKEEKLEVNSVAASIVKRVVQKKPFQHHCDDCSTQEEELQKWSFLTHPIILSRGIHKFPSTCILDGNLPITTETGLVCITYELRATTLISRHPVTPGSPGIPLSHSQPLQVRRSLPESDNAHSSVRVFPPTNIRASAQYQQILYPANRNNVTMSLDGLTTRSIQDDSIECWQLKKASWRLEESIKTVASACTRHATHITDPAEAEADTNKNKIQRTETRVLGEEIIAREWKSDYLSADGHLELFFEFGLHPSTRKPTPHHPHYYPHYHHHRENQDLPRFSCDTSTPQGVQISHSLLVELIVSRARAPASKPDAFVETGTGRILRMRFRVYLTEKPGSSVAWDDEAPPLYDEVPPSPPCYEGGNPLDRASDGDGGEHHDTEPIYAARDSVEWRETEGDIASSSSTS</sequence>
<dbReference type="InterPro" id="IPR024391">
    <property type="entry name" value="LDB19_N"/>
</dbReference>
<dbReference type="VEuPathDB" id="FungiDB:jhhlp_000022"/>